<dbReference type="PANTHER" id="PTHR39339">
    <property type="entry name" value="SLR1444 PROTEIN"/>
    <property type="match status" value="1"/>
</dbReference>
<dbReference type="PANTHER" id="PTHR39339:SF1">
    <property type="entry name" value="CHAD DOMAIN-CONTAINING PROTEIN"/>
    <property type="match status" value="1"/>
</dbReference>
<sequence>MTDEATGQGAGVRPDPDLVLPPPVPVGPHSTAGVAVLAHLRQHVGALLRADAGLDDDLEEAVHQARVSARRLRSGLKVYGDLLQGGTSTRLRAELGWYAGLLSPSRDLEVFGGLLTSLAADSGTTRPVEYDAATDFEALAGAVVPWLQARRAGSHAAALVDVRSARASALRRDLVRTAREPLFTAKARKPAHKVLAPRVLEADRRAAARFESLDERTPADSWHLARIAAKRARYAAEVGIGPLGRPAQELARLWIDVTEPLGAAQDAVVQRELVLARIADPAAPLSAGEAFTCGMFVASTHDRELVAQTEARDGWAASRRRHRDLRRSLGG</sequence>
<feature type="region of interest" description="Disordered" evidence="1">
    <location>
        <begin position="1"/>
        <end position="26"/>
    </location>
</feature>
<name>A0ABW1SW67_9ACTN</name>
<dbReference type="SMART" id="SM00880">
    <property type="entry name" value="CHAD"/>
    <property type="match status" value="1"/>
</dbReference>
<comment type="caution">
    <text evidence="3">The sequence shown here is derived from an EMBL/GenBank/DDBJ whole genome shotgun (WGS) entry which is preliminary data.</text>
</comment>
<reference evidence="4" key="1">
    <citation type="journal article" date="2019" name="Int. J. Syst. Evol. Microbiol.">
        <title>The Global Catalogue of Microorganisms (GCM) 10K type strain sequencing project: providing services to taxonomists for standard genome sequencing and annotation.</title>
        <authorList>
            <consortium name="The Broad Institute Genomics Platform"/>
            <consortium name="The Broad Institute Genome Sequencing Center for Infectious Disease"/>
            <person name="Wu L."/>
            <person name="Ma J."/>
        </authorList>
    </citation>
    <scope>NUCLEOTIDE SEQUENCE [LARGE SCALE GENOMIC DNA]</scope>
    <source>
        <strain evidence="4">CGMCC 4.7317</strain>
    </source>
</reference>
<dbReference type="PROSITE" id="PS51708">
    <property type="entry name" value="CHAD"/>
    <property type="match status" value="1"/>
</dbReference>
<evidence type="ECO:0000313" key="4">
    <source>
        <dbReference type="Proteomes" id="UP001596138"/>
    </source>
</evidence>
<proteinExistence type="predicted"/>
<evidence type="ECO:0000256" key="1">
    <source>
        <dbReference type="SAM" id="MobiDB-lite"/>
    </source>
</evidence>
<dbReference type="EMBL" id="JBHSTI010000002">
    <property type="protein sequence ID" value="MFC6236519.1"/>
    <property type="molecule type" value="Genomic_DNA"/>
</dbReference>
<dbReference type="InterPro" id="IPR038186">
    <property type="entry name" value="CHAD_dom_sf"/>
</dbReference>
<gene>
    <name evidence="3" type="ORF">ACFQGU_01415</name>
</gene>
<protein>
    <submittedName>
        <fullName evidence="3">CHAD domain-containing protein</fullName>
    </submittedName>
</protein>
<dbReference type="RefSeq" id="WP_386763562.1">
    <property type="nucleotide sequence ID" value="NZ_JBHSTI010000002.1"/>
</dbReference>
<dbReference type="Pfam" id="PF05235">
    <property type="entry name" value="CHAD"/>
    <property type="match status" value="1"/>
</dbReference>
<keyword evidence="4" id="KW-1185">Reference proteome</keyword>
<dbReference type="Gene3D" id="1.40.20.10">
    <property type="entry name" value="CHAD domain"/>
    <property type="match status" value="1"/>
</dbReference>
<evidence type="ECO:0000313" key="3">
    <source>
        <dbReference type="EMBL" id="MFC6236519.1"/>
    </source>
</evidence>
<dbReference type="Proteomes" id="UP001596138">
    <property type="component" value="Unassembled WGS sequence"/>
</dbReference>
<dbReference type="InterPro" id="IPR007899">
    <property type="entry name" value="CHAD_dom"/>
</dbReference>
<evidence type="ECO:0000259" key="2">
    <source>
        <dbReference type="PROSITE" id="PS51708"/>
    </source>
</evidence>
<feature type="domain" description="CHAD" evidence="2">
    <location>
        <begin position="29"/>
        <end position="320"/>
    </location>
</feature>
<accession>A0ABW1SW67</accession>
<organism evidence="3 4">
    <name type="scientific">Longivirga aurantiaca</name>
    <dbReference type="NCBI Taxonomy" id="1837743"/>
    <lineage>
        <taxon>Bacteria</taxon>
        <taxon>Bacillati</taxon>
        <taxon>Actinomycetota</taxon>
        <taxon>Actinomycetes</taxon>
        <taxon>Sporichthyales</taxon>
        <taxon>Sporichthyaceae</taxon>
        <taxon>Longivirga</taxon>
    </lineage>
</organism>